<evidence type="ECO:0000313" key="3">
    <source>
        <dbReference type="EMBL" id="RKS26806.1"/>
    </source>
</evidence>
<name>A0A495MLH3_9FLAO</name>
<dbReference type="SUPFAM" id="SSF82185">
    <property type="entry name" value="Histone H3 K4-specific methyltransferase SET7/9 N-terminal domain"/>
    <property type="match status" value="1"/>
</dbReference>
<evidence type="ECO:0000259" key="2">
    <source>
        <dbReference type="Pfam" id="PF03544"/>
    </source>
</evidence>
<dbReference type="RefSeq" id="WP_170148768.1">
    <property type="nucleotide sequence ID" value="NZ_RBLC01000001.1"/>
</dbReference>
<feature type="chain" id="PRO_5019828556" evidence="1">
    <location>
        <begin position="20"/>
        <end position="312"/>
    </location>
</feature>
<feature type="signal peptide" evidence="1">
    <location>
        <begin position="1"/>
        <end position="19"/>
    </location>
</feature>
<feature type="domain" description="TonB C-terminal" evidence="2">
    <location>
        <begin position="246"/>
        <end position="307"/>
    </location>
</feature>
<accession>A0A495MLH3</accession>
<dbReference type="GO" id="GO:0055085">
    <property type="term" value="P:transmembrane transport"/>
    <property type="evidence" value="ECO:0007669"/>
    <property type="project" value="InterPro"/>
</dbReference>
<protein>
    <submittedName>
        <fullName evidence="3">TonB family protein</fullName>
    </submittedName>
</protein>
<dbReference type="Gene3D" id="3.30.1150.10">
    <property type="match status" value="1"/>
</dbReference>
<evidence type="ECO:0000256" key="1">
    <source>
        <dbReference type="SAM" id="SignalP"/>
    </source>
</evidence>
<organism evidence="3 4">
    <name type="scientific">Flavobacterium endophyticum</name>
    <dbReference type="NCBI Taxonomy" id="1540163"/>
    <lineage>
        <taxon>Bacteria</taxon>
        <taxon>Pseudomonadati</taxon>
        <taxon>Bacteroidota</taxon>
        <taxon>Flavobacteriia</taxon>
        <taxon>Flavobacteriales</taxon>
        <taxon>Flavobacteriaceae</taxon>
        <taxon>Flavobacterium</taxon>
    </lineage>
</organism>
<comment type="caution">
    <text evidence="3">The sequence shown here is derived from an EMBL/GenBank/DDBJ whole genome shotgun (WGS) entry which is preliminary data.</text>
</comment>
<dbReference type="SUPFAM" id="SSF74653">
    <property type="entry name" value="TolA/TonB C-terminal domain"/>
    <property type="match status" value="1"/>
</dbReference>
<reference evidence="3 4" key="1">
    <citation type="submission" date="2018-10" db="EMBL/GenBank/DDBJ databases">
        <title>Genomic Encyclopedia of Archaeal and Bacterial Type Strains, Phase II (KMG-II): from individual species to whole genera.</title>
        <authorList>
            <person name="Goeker M."/>
        </authorList>
    </citation>
    <scope>NUCLEOTIDE SEQUENCE [LARGE SCALE GENOMIC DNA]</scope>
    <source>
        <strain evidence="3 4">DSM 29537</strain>
    </source>
</reference>
<dbReference type="Gene3D" id="3.90.930.1">
    <property type="match status" value="1"/>
</dbReference>
<keyword evidence="4" id="KW-1185">Reference proteome</keyword>
<proteinExistence type="predicted"/>
<sequence length="312" mass="35430">MKSTLLSALFLMMPVFLLAQNGSDKKIFLDSLERSTDKEDYKYFKIVKNYNIPSETYDVKNYYRSGKLYGEGKTVDSLGFNKIGKFTTYYENGNKKSEGSYNKSTPTGPHKTWHENGKLEMDGEYFETEKSVGNLRINQFYDAKGKQTVKDGNGTYEDESYGAKFSGAIKNGLKEGEWKGSNPDAKISFVEIYEEGNFVSGETTDADHKKYPYTKIIETPQPYKGIQDFYKFVSKNYNPGRINGTLKGKIMLSFVIEKDGSVADIKVVKSLDEKLDREGIRVVKAYKDWKPGKVRGMFARVSFALPIALSFE</sequence>
<dbReference type="AlphaFoldDB" id="A0A495MLH3"/>
<keyword evidence="1" id="KW-0732">Signal</keyword>
<gene>
    <name evidence="3" type="ORF">CLV94_1876</name>
</gene>
<dbReference type="EMBL" id="RBLC01000001">
    <property type="protein sequence ID" value="RKS26806.1"/>
    <property type="molecule type" value="Genomic_DNA"/>
</dbReference>
<dbReference type="InterPro" id="IPR037682">
    <property type="entry name" value="TonB_C"/>
</dbReference>
<evidence type="ECO:0000313" key="4">
    <source>
        <dbReference type="Proteomes" id="UP000277579"/>
    </source>
</evidence>
<dbReference type="Pfam" id="PF03544">
    <property type="entry name" value="TonB_C"/>
    <property type="match status" value="1"/>
</dbReference>
<dbReference type="Proteomes" id="UP000277579">
    <property type="component" value="Unassembled WGS sequence"/>
</dbReference>